<sequence>MGTLVTLHLPPGSPIAEQPWVITIASLGDMEDWEPLVCGPYERAHALALARAVVADDDLMAVVEPLAPLDGVDAIRREIAAARTREEEDFPPQPAGDYPDVPPEPSEVRAGWRRITARLTG</sequence>
<name>A0A0A6U9C0_ACTUT</name>
<protein>
    <submittedName>
        <fullName evidence="2">Uncharacterized protein</fullName>
    </submittedName>
</protein>
<feature type="region of interest" description="Disordered" evidence="1">
    <location>
        <begin position="83"/>
        <end position="112"/>
    </location>
</feature>
<dbReference type="EMBL" id="JRTT01000137">
    <property type="protein sequence ID" value="KHD72660.1"/>
    <property type="molecule type" value="Genomic_DNA"/>
</dbReference>
<dbReference type="RefSeq" id="WP_043533369.1">
    <property type="nucleotide sequence ID" value="NZ_BAABKU010000003.1"/>
</dbReference>
<organism evidence="2 3">
    <name type="scientific">Actinoplanes utahensis</name>
    <dbReference type="NCBI Taxonomy" id="1869"/>
    <lineage>
        <taxon>Bacteria</taxon>
        <taxon>Bacillati</taxon>
        <taxon>Actinomycetota</taxon>
        <taxon>Actinomycetes</taxon>
        <taxon>Micromonosporales</taxon>
        <taxon>Micromonosporaceae</taxon>
        <taxon>Actinoplanes</taxon>
    </lineage>
</organism>
<dbReference type="Proteomes" id="UP000054537">
    <property type="component" value="Unassembled WGS sequence"/>
</dbReference>
<evidence type="ECO:0000256" key="1">
    <source>
        <dbReference type="SAM" id="MobiDB-lite"/>
    </source>
</evidence>
<accession>A0A0A6U9C0</accession>
<evidence type="ECO:0000313" key="2">
    <source>
        <dbReference type="EMBL" id="KHD72660.1"/>
    </source>
</evidence>
<dbReference type="OrthoDB" id="3405112at2"/>
<comment type="caution">
    <text evidence="2">The sequence shown here is derived from an EMBL/GenBank/DDBJ whole genome shotgun (WGS) entry which is preliminary data.</text>
</comment>
<proteinExistence type="predicted"/>
<dbReference type="AlphaFoldDB" id="A0A0A6U9C0"/>
<gene>
    <name evidence="2" type="ORF">MB27_40265</name>
</gene>
<dbReference type="STRING" id="1869.MB27_40265"/>
<keyword evidence="3" id="KW-1185">Reference proteome</keyword>
<evidence type="ECO:0000313" key="3">
    <source>
        <dbReference type="Proteomes" id="UP000054537"/>
    </source>
</evidence>
<reference evidence="2 3" key="1">
    <citation type="submission" date="2014-10" db="EMBL/GenBank/DDBJ databases">
        <title>Draft genome sequence of Actinoplanes utahensis NRRL 12052.</title>
        <authorList>
            <person name="Velasco-Bucheli B."/>
            <person name="del Cerro C."/>
            <person name="Hormigo D."/>
            <person name="Garcia J.L."/>
            <person name="Acebal C."/>
            <person name="Arroyo M."/>
            <person name="de la Mata I."/>
        </authorList>
    </citation>
    <scope>NUCLEOTIDE SEQUENCE [LARGE SCALE GENOMIC DNA]</scope>
    <source>
        <strain evidence="2 3">NRRL 12052</strain>
    </source>
</reference>